<evidence type="ECO:0000313" key="2">
    <source>
        <dbReference type="Proteomes" id="UP000011713"/>
    </source>
</evidence>
<protein>
    <submittedName>
        <fullName evidence="1">Uncharacterized protein</fullName>
    </submittedName>
</protein>
<dbReference type="AlphaFoldDB" id="M4B342"/>
<keyword evidence="2" id="KW-1185">Reference proteome</keyword>
<reference evidence="1" key="2">
    <citation type="submission" date="2015-06" db="UniProtKB">
        <authorList>
            <consortium name="EnsemblProtists"/>
        </authorList>
    </citation>
    <scope>IDENTIFICATION</scope>
    <source>
        <strain evidence="1">Emoy2</strain>
    </source>
</reference>
<dbReference type="HOGENOM" id="CLU_2872410_0_0_1"/>
<dbReference type="VEuPathDB" id="FungiDB:HpaG800690"/>
<accession>M4B342</accession>
<name>M4B342_HYAAE</name>
<evidence type="ECO:0000313" key="1">
    <source>
        <dbReference type="EnsemblProtists" id="HpaP800690"/>
    </source>
</evidence>
<dbReference type="EnsemblProtists" id="HpaT800690">
    <property type="protein sequence ID" value="HpaP800690"/>
    <property type="gene ID" value="HpaG800690"/>
</dbReference>
<dbReference type="InParanoid" id="M4B342"/>
<sequence>MIALSMTPAATSLVALKESEKLQNFCCNMSSLHPTSATMKYDARTTFRRLSTLGRLHGHVRLCF</sequence>
<dbReference type="Proteomes" id="UP000011713">
    <property type="component" value="Unassembled WGS sequence"/>
</dbReference>
<reference evidence="2" key="1">
    <citation type="journal article" date="2010" name="Science">
        <title>Signatures of adaptation to obligate biotrophy in the Hyaloperonospora arabidopsidis genome.</title>
        <authorList>
            <person name="Baxter L."/>
            <person name="Tripathy S."/>
            <person name="Ishaque N."/>
            <person name="Boot N."/>
            <person name="Cabral A."/>
            <person name="Kemen E."/>
            <person name="Thines M."/>
            <person name="Ah-Fong A."/>
            <person name="Anderson R."/>
            <person name="Badejoko W."/>
            <person name="Bittner-Eddy P."/>
            <person name="Boore J.L."/>
            <person name="Chibucos M.C."/>
            <person name="Coates M."/>
            <person name="Dehal P."/>
            <person name="Delehaunty K."/>
            <person name="Dong S."/>
            <person name="Downton P."/>
            <person name="Dumas B."/>
            <person name="Fabro G."/>
            <person name="Fronick C."/>
            <person name="Fuerstenberg S.I."/>
            <person name="Fulton L."/>
            <person name="Gaulin E."/>
            <person name="Govers F."/>
            <person name="Hughes L."/>
            <person name="Humphray S."/>
            <person name="Jiang R.H."/>
            <person name="Judelson H."/>
            <person name="Kamoun S."/>
            <person name="Kyung K."/>
            <person name="Meijer H."/>
            <person name="Minx P."/>
            <person name="Morris P."/>
            <person name="Nelson J."/>
            <person name="Phuntumart V."/>
            <person name="Qutob D."/>
            <person name="Rehmany A."/>
            <person name="Rougon-Cardoso A."/>
            <person name="Ryden P."/>
            <person name="Torto-Alalibo T."/>
            <person name="Studholme D."/>
            <person name="Wang Y."/>
            <person name="Win J."/>
            <person name="Wood J."/>
            <person name="Clifton S.W."/>
            <person name="Rogers J."/>
            <person name="Van den Ackerveken G."/>
            <person name="Jones J.D."/>
            <person name="McDowell J.M."/>
            <person name="Beynon J."/>
            <person name="Tyler B.M."/>
        </authorList>
    </citation>
    <scope>NUCLEOTIDE SEQUENCE [LARGE SCALE GENOMIC DNA]</scope>
    <source>
        <strain evidence="2">Emoy2</strain>
    </source>
</reference>
<dbReference type="EMBL" id="JH598094">
    <property type="status" value="NOT_ANNOTATED_CDS"/>
    <property type="molecule type" value="Genomic_DNA"/>
</dbReference>
<organism evidence="1 2">
    <name type="scientific">Hyaloperonospora arabidopsidis (strain Emoy2)</name>
    <name type="common">Downy mildew agent</name>
    <name type="synonym">Peronospora arabidopsidis</name>
    <dbReference type="NCBI Taxonomy" id="559515"/>
    <lineage>
        <taxon>Eukaryota</taxon>
        <taxon>Sar</taxon>
        <taxon>Stramenopiles</taxon>
        <taxon>Oomycota</taxon>
        <taxon>Peronosporomycetes</taxon>
        <taxon>Peronosporales</taxon>
        <taxon>Peronosporaceae</taxon>
        <taxon>Hyaloperonospora</taxon>
    </lineage>
</organism>
<proteinExistence type="predicted"/>